<comment type="caution">
    <text evidence="2">The sequence shown here is derived from an EMBL/GenBank/DDBJ whole genome shotgun (WGS) entry which is preliminary data.</text>
</comment>
<dbReference type="AlphaFoldDB" id="A0AAV7QEX7"/>
<keyword evidence="3" id="KW-1185">Reference proteome</keyword>
<protein>
    <submittedName>
        <fullName evidence="2">Uncharacterized protein</fullName>
    </submittedName>
</protein>
<name>A0AAV7QEX7_PLEWA</name>
<dbReference type="EMBL" id="JANPWB010000010">
    <property type="protein sequence ID" value="KAJ1137629.1"/>
    <property type="molecule type" value="Genomic_DNA"/>
</dbReference>
<sequence>MGARTQDPENAKFTEKELELLTEEYVAHMDQPFLCHSAKRPEYGLPSQRRLDALTYRAPLLTSVEEPPMISRHQHHAPTTRQPGGGGVSDPLDNESGWWNE</sequence>
<evidence type="ECO:0000313" key="3">
    <source>
        <dbReference type="Proteomes" id="UP001066276"/>
    </source>
</evidence>
<accession>A0AAV7QEX7</accession>
<feature type="region of interest" description="Disordered" evidence="1">
    <location>
        <begin position="64"/>
        <end position="101"/>
    </location>
</feature>
<organism evidence="2 3">
    <name type="scientific">Pleurodeles waltl</name>
    <name type="common">Iberian ribbed newt</name>
    <dbReference type="NCBI Taxonomy" id="8319"/>
    <lineage>
        <taxon>Eukaryota</taxon>
        <taxon>Metazoa</taxon>
        <taxon>Chordata</taxon>
        <taxon>Craniata</taxon>
        <taxon>Vertebrata</taxon>
        <taxon>Euteleostomi</taxon>
        <taxon>Amphibia</taxon>
        <taxon>Batrachia</taxon>
        <taxon>Caudata</taxon>
        <taxon>Salamandroidea</taxon>
        <taxon>Salamandridae</taxon>
        <taxon>Pleurodelinae</taxon>
        <taxon>Pleurodeles</taxon>
    </lineage>
</organism>
<reference evidence="2" key="1">
    <citation type="journal article" date="2022" name="bioRxiv">
        <title>Sequencing and chromosome-scale assembly of the giantPleurodeles waltlgenome.</title>
        <authorList>
            <person name="Brown T."/>
            <person name="Elewa A."/>
            <person name="Iarovenko S."/>
            <person name="Subramanian E."/>
            <person name="Araus A.J."/>
            <person name="Petzold A."/>
            <person name="Susuki M."/>
            <person name="Suzuki K.-i.T."/>
            <person name="Hayashi T."/>
            <person name="Toyoda A."/>
            <person name="Oliveira C."/>
            <person name="Osipova E."/>
            <person name="Leigh N.D."/>
            <person name="Simon A."/>
            <person name="Yun M.H."/>
        </authorList>
    </citation>
    <scope>NUCLEOTIDE SEQUENCE</scope>
    <source>
        <strain evidence="2">20211129_DDA</strain>
        <tissue evidence="2">Liver</tissue>
    </source>
</reference>
<dbReference type="Proteomes" id="UP001066276">
    <property type="component" value="Chromosome 6"/>
</dbReference>
<evidence type="ECO:0000313" key="2">
    <source>
        <dbReference type="EMBL" id="KAJ1137629.1"/>
    </source>
</evidence>
<gene>
    <name evidence="2" type="ORF">NDU88_004027</name>
</gene>
<evidence type="ECO:0000256" key="1">
    <source>
        <dbReference type="SAM" id="MobiDB-lite"/>
    </source>
</evidence>
<proteinExistence type="predicted"/>